<dbReference type="Proteomes" id="UP001186944">
    <property type="component" value="Unassembled WGS sequence"/>
</dbReference>
<evidence type="ECO:0008006" key="4">
    <source>
        <dbReference type="Google" id="ProtNLM"/>
    </source>
</evidence>
<gene>
    <name evidence="2" type="ORF">FSP39_012591</name>
</gene>
<dbReference type="AlphaFoldDB" id="A0AA89C9Z7"/>
<evidence type="ECO:0000256" key="1">
    <source>
        <dbReference type="SAM" id="MobiDB-lite"/>
    </source>
</evidence>
<reference evidence="2" key="1">
    <citation type="submission" date="2019-08" db="EMBL/GenBank/DDBJ databases">
        <title>The improved chromosome-level genome for the pearl oyster Pinctada fucata martensii using PacBio sequencing and Hi-C.</title>
        <authorList>
            <person name="Zheng Z."/>
        </authorList>
    </citation>
    <scope>NUCLEOTIDE SEQUENCE</scope>
    <source>
        <strain evidence="2">ZZ-2019</strain>
        <tissue evidence="2">Adductor muscle</tissue>
    </source>
</reference>
<evidence type="ECO:0000313" key="2">
    <source>
        <dbReference type="EMBL" id="KAK3107355.1"/>
    </source>
</evidence>
<feature type="region of interest" description="Disordered" evidence="1">
    <location>
        <begin position="128"/>
        <end position="147"/>
    </location>
</feature>
<sequence>MEKTSKSGSEILHDISILNAVYWVSAAWKEVETSTIEKCFRKSGFKLACTDDEQITDATDDDGDSDDNDDDDDDDVPLQVIKLSRELFGCDFKDLPSLDANVYTFNTETTNWDQGAKLILDAIHEETDSNMDDDDDDENNQTNNKTISAGDFSDFLDKMKDYATTYGKSDILEHLMKIDEIFTEDSIKAQKQSDIRSFFK</sequence>
<protein>
    <recommendedName>
        <fullName evidence="4">DDE-1 domain-containing protein</fullName>
    </recommendedName>
</protein>
<evidence type="ECO:0000313" key="3">
    <source>
        <dbReference type="Proteomes" id="UP001186944"/>
    </source>
</evidence>
<proteinExistence type="predicted"/>
<organism evidence="2 3">
    <name type="scientific">Pinctada imbricata</name>
    <name type="common">Atlantic pearl-oyster</name>
    <name type="synonym">Pinctada martensii</name>
    <dbReference type="NCBI Taxonomy" id="66713"/>
    <lineage>
        <taxon>Eukaryota</taxon>
        <taxon>Metazoa</taxon>
        <taxon>Spiralia</taxon>
        <taxon>Lophotrochozoa</taxon>
        <taxon>Mollusca</taxon>
        <taxon>Bivalvia</taxon>
        <taxon>Autobranchia</taxon>
        <taxon>Pteriomorphia</taxon>
        <taxon>Pterioida</taxon>
        <taxon>Pterioidea</taxon>
        <taxon>Pteriidae</taxon>
        <taxon>Pinctada</taxon>
    </lineage>
</organism>
<keyword evidence="3" id="KW-1185">Reference proteome</keyword>
<feature type="region of interest" description="Disordered" evidence="1">
    <location>
        <begin position="55"/>
        <end position="76"/>
    </location>
</feature>
<dbReference type="EMBL" id="VSWD01000002">
    <property type="protein sequence ID" value="KAK3107355.1"/>
    <property type="molecule type" value="Genomic_DNA"/>
</dbReference>
<comment type="caution">
    <text evidence="2">The sequence shown here is derived from an EMBL/GenBank/DDBJ whole genome shotgun (WGS) entry which is preliminary data.</text>
</comment>
<name>A0AA89C9Z7_PINIB</name>
<accession>A0AA89C9Z7</accession>
<feature type="compositionally biased region" description="Acidic residues" evidence="1">
    <location>
        <begin position="128"/>
        <end position="139"/>
    </location>
</feature>